<feature type="transmembrane region" description="Helical" evidence="1">
    <location>
        <begin position="26"/>
        <end position="45"/>
    </location>
</feature>
<keyword evidence="1" id="KW-1133">Transmembrane helix</keyword>
<dbReference type="Proteomes" id="UP001216558">
    <property type="component" value="Unassembled WGS sequence"/>
</dbReference>
<keyword evidence="3" id="KW-1185">Reference proteome</keyword>
<keyword evidence="1" id="KW-0472">Membrane</keyword>
<reference evidence="2 3" key="1">
    <citation type="submission" date="2022-10" db="EMBL/GenBank/DDBJ databases">
        <title>Erythrobacter sp. sf7 Genome sequencing.</title>
        <authorList>
            <person name="Park S."/>
        </authorList>
    </citation>
    <scope>NUCLEOTIDE SEQUENCE [LARGE SCALE GENOMIC DNA]</scope>
    <source>
        <strain evidence="3">sf7</strain>
    </source>
</reference>
<evidence type="ECO:0000313" key="3">
    <source>
        <dbReference type="Proteomes" id="UP001216558"/>
    </source>
</evidence>
<sequence length="66" mass="7251">MANLSRPLASRQILAREPALQPRLRVRRLGLVLIVIAALAVLAWIDGGEEPLHPIAQPVDLPEARQ</sequence>
<dbReference type="RefSeq" id="WP_273675250.1">
    <property type="nucleotide sequence ID" value="NZ_JAQQXQ010000001.1"/>
</dbReference>
<proteinExistence type="predicted"/>
<comment type="caution">
    <text evidence="2">The sequence shown here is derived from an EMBL/GenBank/DDBJ whole genome shotgun (WGS) entry which is preliminary data.</text>
</comment>
<evidence type="ECO:0000313" key="2">
    <source>
        <dbReference type="EMBL" id="MDC8753083.1"/>
    </source>
</evidence>
<keyword evidence="1" id="KW-0812">Transmembrane</keyword>
<name>A0ABT5JK91_9SPHN</name>
<dbReference type="EMBL" id="JAQQXQ010000001">
    <property type="protein sequence ID" value="MDC8753083.1"/>
    <property type="molecule type" value="Genomic_DNA"/>
</dbReference>
<organism evidence="2 3">
    <name type="scientific">Erythrobacter fulvus</name>
    <dbReference type="NCBI Taxonomy" id="2987523"/>
    <lineage>
        <taxon>Bacteria</taxon>
        <taxon>Pseudomonadati</taxon>
        <taxon>Pseudomonadota</taxon>
        <taxon>Alphaproteobacteria</taxon>
        <taxon>Sphingomonadales</taxon>
        <taxon>Erythrobacteraceae</taxon>
        <taxon>Erythrobacter/Porphyrobacter group</taxon>
        <taxon>Erythrobacter</taxon>
    </lineage>
</organism>
<evidence type="ECO:0000256" key="1">
    <source>
        <dbReference type="SAM" id="Phobius"/>
    </source>
</evidence>
<gene>
    <name evidence="2" type="ORF">OIK40_00315</name>
</gene>
<protein>
    <submittedName>
        <fullName evidence="2">Uncharacterized protein</fullName>
    </submittedName>
</protein>
<accession>A0ABT5JK91</accession>